<dbReference type="EMBL" id="JARKIF010000015">
    <property type="protein sequence ID" value="KAJ7622145.1"/>
    <property type="molecule type" value="Genomic_DNA"/>
</dbReference>
<accession>A0AAD7BIE6</accession>
<reference evidence="1" key="1">
    <citation type="submission" date="2023-03" db="EMBL/GenBank/DDBJ databases">
        <title>Massive genome expansion in bonnet fungi (Mycena s.s.) driven by repeated elements and novel gene families across ecological guilds.</title>
        <authorList>
            <consortium name="Lawrence Berkeley National Laboratory"/>
            <person name="Harder C.B."/>
            <person name="Miyauchi S."/>
            <person name="Viragh M."/>
            <person name="Kuo A."/>
            <person name="Thoen E."/>
            <person name="Andreopoulos B."/>
            <person name="Lu D."/>
            <person name="Skrede I."/>
            <person name="Drula E."/>
            <person name="Henrissat B."/>
            <person name="Morin E."/>
            <person name="Kohler A."/>
            <person name="Barry K."/>
            <person name="LaButti K."/>
            <person name="Morin E."/>
            <person name="Salamov A."/>
            <person name="Lipzen A."/>
            <person name="Mereny Z."/>
            <person name="Hegedus B."/>
            <person name="Baldrian P."/>
            <person name="Stursova M."/>
            <person name="Weitz H."/>
            <person name="Taylor A."/>
            <person name="Grigoriev I.V."/>
            <person name="Nagy L.G."/>
            <person name="Martin F."/>
            <person name="Kauserud H."/>
        </authorList>
    </citation>
    <scope>NUCLEOTIDE SEQUENCE</scope>
    <source>
        <strain evidence="1">9284</strain>
    </source>
</reference>
<dbReference type="AlphaFoldDB" id="A0AAD7BIE6"/>
<organism evidence="1 2">
    <name type="scientific">Roridomyces roridus</name>
    <dbReference type="NCBI Taxonomy" id="1738132"/>
    <lineage>
        <taxon>Eukaryota</taxon>
        <taxon>Fungi</taxon>
        <taxon>Dikarya</taxon>
        <taxon>Basidiomycota</taxon>
        <taxon>Agaricomycotina</taxon>
        <taxon>Agaricomycetes</taxon>
        <taxon>Agaricomycetidae</taxon>
        <taxon>Agaricales</taxon>
        <taxon>Marasmiineae</taxon>
        <taxon>Mycenaceae</taxon>
        <taxon>Roridomyces</taxon>
    </lineage>
</organism>
<name>A0AAD7BIE6_9AGAR</name>
<gene>
    <name evidence="1" type="ORF">FB45DRAFT_870371</name>
</gene>
<dbReference type="Proteomes" id="UP001221142">
    <property type="component" value="Unassembled WGS sequence"/>
</dbReference>
<protein>
    <submittedName>
        <fullName evidence="1">Uncharacterized protein</fullName>
    </submittedName>
</protein>
<sequence>MSRRHDPRSGQRHQTVSLPPAAVLIAEVQFIEDFARAQRFLPNYISQAEQMAHTIQGPRLLTPASVHLTHCIFPGPDSICQRAGCPVLRDLPHDSHYDHKSRVTFAPSHSLGAMQGLGVPLGGVLAVGSQCIDNPFEHPPLSQPRGSIKYFLKMDGNDEIPPDVERQLHIPGNCEHKPVTRFDIAAWIGVAVAARLGVQDVRYLRANLVKFEYAGRGMWRAVVNTTA</sequence>
<evidence type="ECO:0000313" key="2">
    <source>
        <dbReference type="Proteomes" id="UP001221142"/>
    </source>
</evidence>
<proteinExistence type="predicted"/>
<keyword evidence="2" id="KW-1185">Reference proteome</keyword>
<evidence type="ECO:0000313" key="1">
    <source>
        <dbReference type="EMBL" id="KAJ7622145.1"/>
    </source>
</evidence>
<comment type="caution">
    <text evidence="1">The sequence shown here is derived from an EMBL/GenBank/DDBJ whole genome shotgun (WGS) entry which is preliminary data.</text>
</comment>